<sequence length="46" mass="4984">MGGGLKSGTANLLLRVVRLSSCCASISTASYATLERGYSYLLARWW</sequence>
<keyword evidence="1" id="KW-0732">Signal</keyword>
<dbReference type="AlphaFoldDB" id="A0A420J1S0"/>
<name>A0A420J1S0_9PEZI</name>
<feature type="signal peptide" evidence="1">
    <location>
        <begin position="1"/>
        <end position="24"/>
    </location>
</feature>
<evidence type="ECO:0000313" key="2">
    <source>
        <dbReference type="EMBL" id="RKF80695.1"/>
    </source>
</evidence>
<proteinExistence type="predicted"/>
<feature type="chain" id="PRO_5019247648" evidence="1">
    <location>
        <begin position="25"/>
        <end position="46"/>
    </location>
</feature>
<dbReference type="Proteomes" id="UP000283383">
    <property type="component" value="Unassembled WGS sequence"/>
</dbReference>
<accession>A0A420J1S0</accession>
<reference evidence="2 3" key="1">
    <citation type="journal article" date="2018" name="BMC Genomics">
        <title>Comparative genome analyses reveal sequence features reflecting distinct modes of host-adaptation between dicot and monocot powdery mildew.</title>
        <authorList>
            <person name="Wu Y."/>
            <person name="Ma X."/>
            <person name="Pan Z."/>
            <person name="Kale S.D."/>
            <person name="Song Y."/>
            <person name="King H."/>
            <person name="Zhang Q."/>
            <person name="Presley C."/>
            <person name="Deng X."/>
            <person name="Wei C.I."/>
            <person name="Xiao S."/>
        </authorList>
    </citation>
    <scope>NUCLEOTIDE SEQUENCE [LARGE SCALE GENOMIC DNA]</scope>
    <source>
        <strain evidence="2">UMSG3</strain>
    </source>
</reference>
<organism evidence="2 3">
    <name type="scientific">Golovinomyces cichoracearum</name>
    <dbReference type="NCBI Taxonomy" id="62708"/>
    <lineage>
        <taxon>Eukaryota</taxon>
        <taxon>Fungi</taxon>
        <taxon>Dikarya</taxon>
        <taxon>Ascomycota</taxon>
        <taxon>Pezizomycotina</taxon>
        <taxon>Leotiomycetes</taxon>
        <taxon>Erysiphales</taxon>
        <taxon>Erysiphaceae</taxon>
        <taxon>Golovinomyces</taxon>
    </lineage>
</organism>
<protein>
    <submittedName>
        <fullName evidence="2">Uncharacterized protein</fullName>
    </submittedName>
</protein>
<comment type="caution">
    <text evidence="2">The sequence shown here is derived from an EMBL/GenBank/DDBJ whole genome shotgun (WGS) entry which is preliminary data.</text>
</comment>
<evidence type="ECO:0000256" key="1">
    <source>
        <dbReference type="SAM" id="SignalP"/>
    </source>
</evidence>
<evidence type="ECO:0000313" key="3">
    <source>
        <dbReference type="Proteomes" id="UP000283383"/>
    </source>
</evidence>
<keyword evidence="3" id="KW-1185">Reference proteome</keyword>
<gene>
    <name evidence="2" type="ORF">GcM3_c154o69</name>
</gene>
<dbReference type="EMBL" id="MCBQ01004312">
    <property type="protein sequence ID" value="RKF80695.1"/>
    <property type="molecule type" value="Genomic_DNA"/>
</dbReference>